<sequence>MNPRRILEGLASPQVPAHLRDDFVRLTARHLRGQASLMFIGYLLSLPFVVLAAPRGASDLVAWGLPGLVLVLSLTGLWLLRQRVEAETPLIVARRVLNHGWKVSTFIAAIGSVWGLASWAAAPPEVRIYYPAIMSLGTLSMGYCLGTVRTATVGALAVTLLPVIAALLLFGTALDALFAAMLVIAGGFLLLMMGRQQRLMLELVEERQRSRAMALTDPLTGIGNRRALLEAFAKLSERRETARLMVIDIDNFKAINDRFGHAIGDTVLEAFATILSRHARGSIHVARLGGEEFALLGPSSVLDPALALQLLAEIRNAMMPHDEQLTASIGVAELRLRSSEDWNRLYSSADRALYAAKRDGRNRVVSGEPGDDEDLQDTAFLTRSA</sequence>
<dbReference type="InterPro" id="IPR043128">
    <property type="entry name" value="Rev_trsase/Diguanyl_cyclase"/>
</dbReference>
<dbReference type="NCBIfam" id="TIGR00254">
    <property type="entry name" value="GGDEF"/>
    <property type="match status" value="1"/>
</dbReference>
<dbReference type="Gene3D" id="3.30.70.270">
    <property type="match status" value="1"/>
</dbReference>
<comment type="catalytic activity">
    <reaction evidence="2">
        <text>2 GTP = 3',3'-c-di-GMP + 2 diphosphate</text>
        <dbReference type="Rhea" id="RHEA:24898"/>
        <dbReference type="ChEBI" id="CHEBI:33019"/>
        <dbReference type="ChEBI" id="CHEBI:37565"/>
        <dbReference type="ChEBI" id="CHEBI:58805"/>
        <dbReference type="EC" id="2.7.7.65"/>
    </reaction>
</comment>
<dbReference type="Pfam" id="PF00990">
    <property type="entry name" value="GGDEF"/>
    <property type="match status" value="1"/>
</dbReference>
<dbReference type="PROSITE" id="PS50887">
    <property type="entry name" value="GGDEF"/>
    <property type="match status" value="1"/>
</dbReference>
<dbReference type="FunFam" id="3.30.70.270:FF:000001">
    <property type="entry name" value="Diguanylate cyclase domain protein"/>
    <property type="match status" value="1"/>
</dbReference>
<evidence type="ECO:0000313" key="6">
    <source>
        <dbReference type="Proteomes" id="UP000504693"/>
    </source>
</evidence>
<dbReference type="SUPFAM" id="SSF55073">
    <property type="entry name" value="Nucleotide cyclase"/>
    <property type="match status" value="1"/>
</dbReference>
<dbReference type="GO" id="GO:0052621">
    <property type="term" value="F:diguanylate cyclase activity"/>
    <property type="evidence" value="ECO:0007669"/>
    <property type="project" value="UniProtKB-EC"/>
</dbReference>
<evidence type="ECO:0000256" key="3">
    <source>
        <dbReference type="SAM" id="Phobius"/>
    </source>
</evidence>
<keyword evidence="3" id="KW-0812">Transmembrane</keyword>
<dbReference type="GO" id="GO:0043709">
    <property type="term" value="P:cell adhesion involved in single-species biofilm formation"/>
    <property type="evidence" value="ECO:0007669"/>
    <property type="project" value="TreeGrafter"/>
</dbReference>
<dbReference type="EMBL" id="CP053921">
    <property type="protein sequence ID" value="QKG71755.1"/>
    <property type="molecule type" value="Genomic_DNA"/>
</dbReference>
<dbReference type="InterPro" id="IPR050469">
    <property type="entry name" value="Diguanylate_Cyclase"/>
</dbReference>
<dbReference type="InterPro" id="IPR029787">
    <property type="entry name" value="Nucleotide_cyclase"/>
</dbReference>
<dbReference type="PANTHER" id="PTHR45138">
    <property type="entry name" value="REGULATORY COMPONENTS OF SENSORY TRANSDUCTION SYSTEM"/>
    <property type="match status" value="1"/>
</dbReference>
<evidence type="ECO:0000256" key="2">
    <source>
        <dbReference type="ARBA" id="ARBA00034247"/>
    </source>
</evidence>
<protein>
    <recommendedName>
        <fullName evidence="1">diguanylate cyclase</fullName>
        <ecNumber evidence="1">2.7.7.65</ecNumber>
    </recommendedName>
</protein>
<keyword evidence="3" id="KW-0472">Membrane</keyword>
<feature type="transmembrane region" description="Helical" evidence="3">
    <location>
        <begin position="153"/>
        <end position="170"/>
    </location>
</feature>
<feature type="transmembrane region" description="Helical" evidence="3">
    <location>
        <begin position="176"/>
        <end position="193"/>
    </location>
</feature>
<evidence type="ECO:0000313" key="5">
    <source>
        <dbReference type="EMBL" id="QKG71755.1"/>
    </source>
</evidence>
<dbReference type="AlphaFoldDB" id="A0A7D3XAD0"/>
<dbReference type="RefSeq" id="WP_173214823.1">
    <property type="nucleotide sequence ID" value="NZ_CP053921.1"/>
</dbReference>
<dbReference type="GO" id="GO:1902201">
    <property type="term" value="P:negative regulation of bacterial-type flagellum-dependent cell motility"/>
    <property type="evidence" value="ECO:0007669"/>
    <property type="project" value="TreeGrafter"/>
</dbReference>
<name>A0A7D3XAD0_9SPHN</name>
<feature type="transmembrane region" description="Helical" evidence="3">
    <location>
        <begin position="35"/>
        <end position="54"/>
    </location>
</feature>
<dbReference type="CDD" id="cd01949">
    <property type="entry name" value="GGDEF"/>
    <property type="match status" value="1"/>
</dbReference>
<evidence type="ECO:0000256" key="1">
    <source>
        <dbReference type="ARBA" id="ARBA00012528"/>
    </source>
</evidence>
<feature type="transmembrane region" description="Helical" evidence="3">
    <location>
        <begin position="60"/>
        <end position="80"/>
    </location>
</feature>
<organism evidence="5 6">
    <name type="scientific">Erythrobacter mangrovi</name>
    <dbReference type="NCBI Taxonomy" id="2739433"/>
    <lineage>
        <taxon>Bacteria</taxon>
        <taxon>Pseudomonadati</taxon>
        <taxon>Pseudomonadota</taxon>
        <taxon>Alphaproteobacteria</taxon>
        <taxon>Sphingomonadales</taxon>
        <taxon>Erythrobacteraceae</taxon>
        <taxon>Erythrobacter/Porphyrobacter group</taxon>
        <taxon>Erythrobacter</taxon>
    </lineage>
</organism>
<proteinExistence type="predicted"/>
<dbReference type="KEGG" id="emv:HQR01_10495"/>
<gene>
    <name evidence="5" type="ORF">HQR01_10495</name>
</gene>
<dbReference type="EC" id="2.7.7.65" evidence="1"/>
<dbReference type="PANTHER" id="PTHR45138:SF9">
    <property type="entry name" value="DIGUANYLATE CYCLASE DGCM-RELATED"/>
    <property type="match status" value="1"/>
</dbReference>
<dbReference type="Proteomes" id="UP000504693">
    <property type="component" value="Chromosome"/>
</dbReference>
<reference evidence="5 6" key="1">
    <citation type="submission" date="2020-05" db="EMBL/GenBank/DDBJ databases">
        <title>Erythrobacter mangrovi sp. nov., isolated from rhizosphere soil of mangrove plant (Kandelia candel).</title>
        <authorList>
            <person name="Ye Y.H."/>
        </authorList>
    </citation>
    <scope>NUCLEOTIDE SEQUENCE [LARGE SCALE GENOMIC DNA]</scope>
    <source>
        <strain evidence="5 6">EB310</strain>
    </source>
</reference>
<dbReference type="GO" id="GO:0005886">
    <property type="term" value="C:plasma membrane"/>
    <property type="evidence" value="ECO:0007669"/>
    <property type="project" value="TreeGrafter"/>
</dbReference>
<accession>A0A7D3XAD0</accession>
<feature type="domain" description="GGDEF" evidence="4">
    <location>
        <begin position="240"/>
        <end position="369"/>
    </location>
</feature>
<feature type="transmembrane region" description="Helical" evidence="3">
    <location>
        <begin position="101"/>
        <end position="122"/>
    </location>
</feature>
<evidence type="ECO:0000259" key="4">
    <source>
        <dbReference type="PROSITE" id="PS50887"/>
    </source>
</evidence>
<dbReference type="InterPro" id="IPR000160">
    <property type="entry name" value="GGDEF_dom"/>
</dbReference>
<keyword evidence="6" id="KW-1185">Reference proteome</keyword>
<keyword evidence="3" id="KW-1133">Transmembrane helix</keyword>
<dbReference type="SMART" id="SM00267">
    <property type="entry name" value="GGDEF"/>
    <property type="match status" value="1"/>
</dbReference>